<evidence type="ECO:0000256" key="2">
    <source>
        <dbReference type="RuleBase" id="RU000487"/>
    </source>
</evidence>
<evidence type="ECO:0000256" key="1">
    <source>
        <dbReference type="ARBA" id="ARBA00049360"/>
    </source>
</evidence>
<protein>
    <submittedName>
        <fullName evidence="4">Uncharacterized protein</fullName>
    </submittedName>
</protein>
<dbReference type="PANTHER" id="PTHR11937">
    <property type="entry name" value="ACTIN"/>
    <property type="match status" value="1"/>
</dbReference>
<comment type="similarity">
    <text evidence="2">Belongs to the actin family.</text>
</comment>
<comment type="catalytic activity">
    <reaction evidence="1">
        <text>ATP + H2O = ADP + phosphate + H(+)</text>
        <dbReference type="Rhea" id="RHEA:13065"/>
        <dbReference type="ChEBI" id="CHEBI:15377"/>
        <dbReference type="ChEBI" id="CHEBI:15378"/>
        <dbReference type="ChEBI" id="CHEBI:30616"/>
        <dbReference type="ChEBI" id="CHEBI:43474"/>
        <dbReference type="ChEBI" id="CHEBI:456216"/>
    </reaction>
</comment>
<feature type="compositionally biased region" description="Polar residues" evidence="3">
    <location>
        <begin position="144"/>
        <end position="154"/>
    </location>
</feature>
<dbReference type="RefSeq" id="XP_008862935.1">
    <property type="nucleotide sequence ID" value="XM_008864713.1"/>
</dbReference>
<dbReference type="Gene3D" id="3.30.420.40">
    <property type="match status" value="2"/>
</dbReference>
<dbReference type="OrthoDB" id="5132116at2759"/>
<dbReference type="eggNOG" id="KOG0676">
    <property type="taxonomic scope" value="Eukaryota"/>
</dbReference>
<feature type="region of interest" description="Disordered" evidence="3">
    <location>
        <begin position="60"/>
        <end position="96"/>
    </location>
</feature>
<feature type="compositionally biased region" description="Polar residues" evidence="3">
    <location>
        <begin position="183"/>
        <end position="201"/>
    </location>
</feature>
<reference evidence="4" key="1">
    <citation type="submission" date="2013-12" db="EMBL/GenBank/DDBJ databases">
        <title>The Genome Sequence of Aphanomyces invadans NJM9701.</title>
        <authorList>
            <consortium name="The Broad Institute Genomics Platform"/>
            <person name="Russ C."/>
            <person name="Tyler B."/>
            <person name="van West P."/>
            <person name="Dieguez-Uribeondo J."/>
            <person name="Young S.K."/>
            <person name="Zeng Q."/>
            <person name="Gargeya S."/>
            <person name="Fitzgerald M."/>
            <person name="Abouelleil A."/>
            <person name="Alvarado L."/>
            <person name="Chapman S.B."/>
            <person name="Gainer-Dewar J."/>
            <person name="Goldberg J."/>
            <person name="Griggs A."/>
            <person name="Gujja S."/>
            <person name="Hansen M."/>
            <person name="Howarth C."/>
            <person name="Imamovic A."/>
            <person name="Ireland A."/>
            <person name="Larimer J."/>
            <person name="McCowan C."/>
            <person name="Murphy C."/>
            <person name="Pearson M."/>
            <person name="Poon T.W."/>
            <person name="Priest M."/>
            <person name="Roberts A."/>
            <person name="Saif S."/>
            <person name="Shea T."/>
            <person name="Sykes S."/>
            <person name="Wortman J."/>
            <person name="Nusbaum C."/>
            <person name="Birren B."/>
        </authorList>
    </citation>
    <scope>NUCLEOTIDE SEQUENCE [LARGE SCALE GENOMIC DNA]</scope>
    <source>
        <strain evidence="4">NJM9701</strain>
    </source>
</reference>
<feature type="region of interest" description="Disordered" evidence="3">
    <location>
        <begin position="115"/>
        <end position="201"/>
    </location>
</feature>
<dbReference type="STRING" id="157072.A0A024UT45"/>
<dbReference type="SUPFAM" id="SSF53067">
    <property type="entry name" value="Actin-like ATPase domain"/>
    <property type="match status" value="2"/>
</dbReference>
<organism evidence="4">
    <name type="scientific">Aphanomyces invadans</name>
    <dbReference type="NCBI Taxonomy" id="157072"/>
    <lineage>
        <taxon>Eukaryota</taxon>
        <taxon>Sar</taxon>
        <taxon>Stramenopiles</taxon>
        <taxon>Oomycota</taxon>
        <taxon>Saprolegniomycetes</taxon>
        <taxon>Saprolegniales</taxon>
        <taxon>Verrucalvaceae</taxon>
        <taxon>Aphanomyces</taxon>
    </lineage>
</organism>
<dbReference type="InterPro" id="IPR004000">
    <property type="entry name" value="Actin"/>
</dbReference>
<dbReference type="Pfam" id="PF00022">
    <property type="entry name" value="Actin"/>
    <property type="match status" value="2"/>
</dbReference>
<gene>
    <name evidence="4" type="ORF">H310_01572</name>
</gene>
<dbReference type="SMART" id="SM00268">
    <property type="entry name" value="ACTIN"/>
    <property type="match status" value="1"/>
</dbReference>
<dbReference type="AlphaFoldDB" id="A0A024UT45"/>
<dbReference type="VEuPathDB" id="FungiDB:H310_01572"/>
<evidence type="ECO:0000256" key="3">
    <source>
        <dbReference type="SAM" id="MobiDB-lite"/>
    </source>
</evidence>
<dbReference type="Gene3D" id="3.90.640.10">
    <property type="entry name" value="Actin, Chain A, domain 4"/>
    <property type="match status" value="1"/>
</dbReference>
<dbReference type="InterPro" id="IPR043129">
    <property type="entry name" value="ATPase_NBD"/>
</dbReference>
<sequence>MADNSSATGGIDSFGNPPPTPPPLRRNTSCIALPQYATVMPVPAAGLRFDTMIDSASPTQFATVGTGKTVDKAQSRIPSPTRRKAPAPLHMDSPPKLTDAVATSIRRPLLRSASTIDVFQRKSPPKFHDKESDSGSSDGGSRRATMTTASSPSSKLRFPLRKKDSPGKVAKSPSSIGAPPTPQQTSPEKADNSTSQNASDTVIQLTSRVTALLGEIEQMELENSDLMWKCTQIEGKLHHEQQLRASAEKDHEAAVATLTQQLHAQTAAAQMWQAKFVEAVNASTSNAITMAEFEEKEAEIARLWQCVDTMAGQVEGIATLSTARATTQDCTVEYMHRLLEGKSLEVDTLRNALYDTVTLCFLHELAQGHDSRVLHTFMASLGSDGAAFEWLKARFCSKIIDDGPFSKLENCVGTIVVQAGTSHVLAGIVDDDMDAGLILPALDFSVVKTASSIECCLECVQQSNGVHTIALGGYLTRRRSLVEASTRKSLFSIVFDALNVRPAKYKVVAVVKPLWSLKDKSKLTSMLLQDFGVAALMLTTTAEMALRNAGLTTGVVVDIGVDGTFVVPIYDSTIMTHAVVQVHVGGRHVLEHTAALFRVSSPQFAALAPDMQMQLVLAILQSKGHVGYGPAKPGGGQHDEHPPIAFEIQKEVGASWILAADTELFLGPEVLFHPSLHLHGSTWEGLHDALLRSVDLCDPIVRDELLGGVVLSGRVSKLPGLKRRLVKEVVVSRHELLGKIHVHTPDHAEYQAYWGACTLAKYASDDQWQLE</sequence>
<dbReference type="GeneID" id="20078622"/>
<feature type="region of interest" description="Disordered" evidence="3">
    <location>
        <begin position="1"/>
        <end position="28"/>
    </location>
</feature>
<dbReference type="EMBL" id="KI913953">
    <property type="protein sequence ID" value="ETW09130.1"/>
    <property type="molecule type" value="Genomic_DNA"/>
</dbReference>
<accession>A0A024UT45</accession>
<name>A0A024UT45_9STRA</name>
<proteinExistence type="inferred from homology"/>
<evidence type="ECO:0000313" key="4">
    <source>
        <dbReference type="EMBL" id="ETW09130.1"/>
    </source>
</evidence>